<evidence type="ECO:0000313" key="1">
    <source>
        <dbReference type="EMBL" id="KAG5569185.1"/>
    </source>
</evidence>
<gene>
    <name evidence="1" type="ORF">H5410_058951</name>
</gene>
<dbReference type="AlphaFoldDB" id="A0A9J5W188"/>
<dbReference type="Proteomes" id="UP000824120">
    <property type="component" value="Chromosome 12"/>
</dbReference>
<organism evidence="1 2">
    <name type="scientific">Solanum commersonii</name>
    <name type="common">Commerson's wild potato</name>
    <name type="synonym">Commerson's nightshade</name>
    <dbReference type="NCBI Taxonomy" id="4109"/>
    <lineage>
        <taxon>Eukaryota</taxon>
        <taxon>Viridiplantae</taxon>
        <taxon>Streptophyta</taxon>
        <taxon>Embryophyta</taxon>
        <taxon>Tracheophyta</taxon>
        <taxon>Spermatophyta</taxon>
        <taxon>Magnoliopsida</taxon>
        <taxon>eudicotyledons</taxon>
        <taxon>Gunneridae</taxon>
        <taxon>Pentapetalae</taxon>
        <taxon>asterids</taxon>
        <taxon>lamiids</taxon>
        <taxon>Solanales</taxon>
        <taxon>Solanaceae</taxon>
        <taxon>Solanoideae</taxon>
        <taxon>Solaneae</taxon>
        <taxon>Solanum</taxon>
    </lineage>
</organism>
<protein>
    <submittedName>
        <fullName evidence="1">Uncharacterized protein</fullName>
    </submittedName>
</protein>
<evidence type="ECO:0000313" key="2">
    <source>
        <dbReference type="Proteomes" id="UP000824120"/>
    </source>
</evidence>
<keyword evidence="2" id="KW-1185">Reference proteome</keyword>
<sequence length="316" mass="36488">MEPVGHDGFGDPDIWCHICRNFSCTYAKTLGMGPVGHDGFPKSFLTTIFMDVRKDLSYGVGWLRWANRPIFKVKQALERFMDVLVIRISSVIFAKKIHERPLRLVIWIFGVIFAEIFMDVQQDLSYGVDWSRWANRPIFNIKQALEWIFDVIFTENFHGRPSRPLLWSRLVTTGKLAYFQGQTIPGEINGVFGDPDFRSHFFRNFSWTSVLILAMKPVGPNGKNNPFSRSNELRSGYEVGWSLSENRPIFKLKRSSERVNPPFCQFSCAQVHGCFGDPDFRRHFRINFLWTSIKTLAMEPIGHDGKADPISWSNNP</sequence>
<proteinExistence type="predicted"/>
<dbReference type="EMBL" id="JACXVP010000012">
    <property type="protein sequence ID" value="KAG5569185.1"/>
    <property type="molecule type" value="Genomic_DNA"/>
</dbReference>
<name>A0A9J5W188_SOLCO</name>
<reference evidence="1 2" key="1">
    <citation type="submission" date="2020-09" db="EMBL/GenBank/DDBJ databases">
        <title>De no assembly of potato wild relative species, Solanum commersonii.</title>
        <authorList>
            <person name="Cho K."/>
        </authorList>
    </citation>
    <scope>NUCLEOTIDE SEQUENCE [LARGE SCALE GENOMIC DNA]</scope>
    <source>
        <strain evidence="1">LZ3.2</strain>
        <tissue evidence="1">Leaf</tissue>
    </source>
</reference>
<accession>A0A9J5W188</accession>
<comment type="caution">
    <text evidence="1">The sequence shown here is derived from an EMBL/GenBank/DDBJ whole genome shotgun (WGS) entry which is preliminary data.</text>
</comment>